<dbReference type="GO" id="GO:0005524">
    <property type="term" value="F:ATP binding"/>
    <property type="evidence" value="ECO:0007669"/>
    <property type="project" value="UniProtKB-KW"/>
</dbReference>
<feature type="binding site" evidence="8">
    <location>
        <position position="25"/>
    </location>
    <ligand>
        <name>ATP</name>
        <dbReference type="ChEBI" id="CHEBI:30616"/>
    </ligand>
</feature>
<comment type="pathway">
    <text evidence="8">Amino-acid biosynthesis; L-proline biosynthesis; L-glutamate 5-semialdehyde from L-glutamate: step 1/2.</text>
</comment>
<dbReference type="InterPro" id="IPR036393">
    <property type="entry name" value="AceGlu_kinase-like_sf"/>
</dbReference>
<accession>L7VVA0</accession>
<dbReference type="InterPro" id="IPR001048">
    <property type="entry name" value="Asp/Glu/Uridylate_kinase"/>
</dbReference>
<keyword evidence="1 8" id="KW-0963">Cytoplasm</keyword>
<evidence type="ECO:0000256" key="8">
    <source>
        <dbReference type="HAMAP-Rule" id="MF_00456"/>
    </source>
</evidence>
<dbReference type="Pfam" id="PF01472">
    <property type="entry name" value="PUA"/>
    <property type="match status" value="1"/>
</dbReference>
<keyword evidence="4 8" id="KW-0808">Transferase</keyword>
<dbReference type="CDD" id="cd21157">
    <property type="entry name" value="PUA_G5K"/>
    <property type="match status" value="1"/>
</dbReference>
<protein>
    <recommendedName>
        <fullName evidence="8">Glutamate 5-kinase</fullName>
        <ecNumber evidence="8">2.7.2.11</ecNumber>
    </recommendedName>
    <alternativeName>
        <fullName evidence="8">Gamma-glutamyl kinase</fullName>
        <shortName evidence="8">GK</shortName>
    </alternativeName>
</protein>
<dbReference type="PIRSF" id="PIRSF000729">
    <property type="entry name" value="GK"/>
    <property type="match status" value="1"/>
</dbReference>
<dbReference type="CDD" id="cd04242">
    <property type="entry name" value="AAK_G5K_ProB"/>
    <property type="match status" value="1"/>
</dbReference>
<dbReference type="InterPro" id="IPR011529">
    <property type="entry name" value="Glu_5kinase"/>
</dbReference>
<reference evidence="10" key="1">
    <citation type="submission" date="2012-09" db="EMBL/GenBank/DDBJ databases">
        <title>Metagenomic Characterization of a Microbial Community in Wastewater Detects High Levels of Antibiotic Resistance.</title>
        <authorList>
            <person name="Abrams M."/>
            <person name="Caldwell A."/>
            <person name="Vandaei E."/>
            <person name="Lee W."/>
            <person name="Perrott J."/>
            <person name="Khan S.Y."/>
            <person name="Ta J."/>
            <person name="Romero D."/>
            <person name="Nguyen V."/>
            <person name="Pourmand N."/>
            <person name="Ouverney C.C."/>
        </authorList>
    </citation>
    <scope>NUCLEOTIDE SEQUENCE</scope>
</reference>
<feature type="binding site" evidence="8">
    <location>
        <begin position="186"/>
        <end position="187"/>
    </location>
    <ligand>
        <name>ATP</name>
        <dbReference type="ChEBI" id="CHEBI:30616"/>
    </ligand>
</feature>
<dbReference type="FunFam" id="3.40.1160.10:FF:000018">
    <property type="entry name" value="Glutamate 5-kinase"/>
    <property type="match status" value="1"/>
</dbReference>
<dbReference type="PROSITE" id="PS00902">
    <property type="entry name" value="GLUTAMATE_5_KINASE"/>
    <property type="match status" value="1"/>
</dbReference>
<proteinExistence type="inferred from homology"/>
<dbReference type="Gene3D" id="2.30.130.10">
    <property type="entry name" value="PUA domain"/>
    <property type="match status" value="1"/>
</dbReference>
<dbReference type="HAMAP" id="MF_00456">
    <property type="entry name" value="ProB"/>
    <property type="match status" value="1"/>
</dbReference>
<name>L7VVA0_9BACT</name>
<dbReference type="SMART" id="SM00359">
    <property type="entry name" value="PUA"/>
    <property type="match status" value="1"/>
</dbReference>
<evidence type="ECO:0000259" key="9">
    <source>
        <dbReference type="SMART" id="SM00359"/>
    </source>
</evidence>
<evidence type="ECO:0000256" key="1">
    <source>
        <dbReference type="ARBA" id="ARBA00022490"/>
    </source>
</evidence>
<evidence type="ECO:0000313" key="10">
    <source>
        <dbReference type="EMBL" id="AGC71399.1"/>
    </source>
</evidence>
<dbReference type="InterPro" id="IPR019797">
    <property type="entry name" value="Glutamate_5-kinase_CS"/>
</dbReference>
<keyword evidence="6 8" id="KW-0418">Kinase</keyword>
<comment type="catalytic activity">
    <reaction evidence="8">
        <text>L-glutamate + ATP = L-glutamyl 5-phosphate + ADP</text>
        <dbReference type="Rhea" id="RHEA:14877"/>
        <dbReference type="ChEBI" id="CHEBI:29985"/>
        <dbReference type="ChEBI" id="CHEBI:30616"/>
        <dbReference type="ChEBI" id="CHEBI:58274"/>
        <dbReference type="ChEBI" id="CHEBI:456216"/>
        <dbReference type="EC" id="2.7.2.11"/>
    </reaction>
</comment>
<comment type="function">
    <text evidence="8">Catalyzes the transfer of a phosphate group to glutamate to form L-glutamate 5-phosphate.</text>
</comment>
<evidence type="ECO:0000256" key="4">
    <source>
        <dbReference type="ARBA" id="ARBA00022679"/>
    </source>
</evidence>
<dbReference type="InterPro" id="IPR005715">
    <property type="entry name" value="Glu_5kinase/COase_Synthase"/>
</dbReference>
<dbReference type="SUPFAM" id="SSF88697">
    <property type="entry name" value="PUA domain-like"/>
    <property type="match status" value="1"/>
</dbReference>
<dbReference type="GO" id="GO:0055129">
    <property type="term" value="P:L-proline biosynthetic process"/>
    <property type="evidence" value="ECO:0007669"/>
    <property type="project" value="UniProtKB-UniRule"/>
</dbReference>
<keyword evidence="7 8" id="KW-0067">ATP-binding</keyword>
<gene>
    <name evidence="8" type="primary">proB</name>
</gene>
<dbReference type="PRINTS" id="PR00474">
    <property type="entry name" value="GLU5KINASE"/>
</dbReference>
<organism evidence="10">
    <name type="scientific">uncultured bacterium A1Q1_fos_1815</name>
    <dbReference type="NCBI Taxonomy" id="1256553"/>
    <lineage>
        <taxon>Bacteria</taxon>
        <taxon>environmental samples</taxon>
    </lineage>
</organism>
<sequence length="384" mass="41758">MTEIEGNTPESRRKIIENVDVWVVKVGSRVLTGTDGRLDRDHIERLAKQLLAVAASGKKVVLVSSGAVASGVGRLGLPGRPKDLATLQAVAAVGQAHLIQVYEQVFTQHGKHAAQVLLTASDLDDRQRYLNVRNTLHSLLELETIPVINENDTVAVDELKTTFGDNDRLAAMVAGLFAKPMLVILSDVRGLYNTDPSDPHAKVIHSVPIVDASIEELVRDKKTGISKGGMASKLSAARFVTNSGQPVMIAWGREEQVLPRLLQGEVIGTMFLPQSKSLNPKKRWIGFTAQCEGKIVVDKGAVQAVCGQGRSLLAIGIRDVQGSFEKGDAVAIIDQDDQEIARGLTNYSASEVRQIRGCRSDRIQEILGECPYEEVIHRDNIALR</sequence>
<dbReference type="EC" id="2.7.2.11" evidence="8"/>
<dbReference type="InterPro" id="IPR001057">
    <property type="entry name" value="Glu/AcGlu_kinase"/>
</dbReference>
<dbReference type="PROSITE" id="PS50890">
    <property type="entry name" value="PUA"/>
    <property type="match status" value="1"/>
</dbReference>
<evidence type="ECO:0000256" key="3">
    <source>
        <dbReference type="ARBA" id="ARBA00022650"/>
    </source>
</evidence>
<dbReference type="InterPro" id="IPR002478">
    <property type="entry name" value="PUA"/>
</dbReference>
<dbReference type="SUPFAM" id="SSF53633">
    <property type="entry name" value="Carbamate kinase-like"/>
    <property type="match status" value="1"/>
</dbReference>
<feature type="binding site" evidence="8">
    <location>
        <position position="152"/>
    </location>
    <ligand>
        <name>substrate</name>
    </ligand>
</feature>
<dbReference type="GO" id="GO:0003723">
    <property type="term" value="F:RNA binding"/>
    <property type="evidence" value="ECO:0007669"/>
    <property type="project" value="InterPro"/>
</dbReference>
<dbReference type="UniPathway" id="UPA00098">
    <property type="reaction ID" value="UER00359"/>
</dbReference>
<dbReference type="GO" id="GO:0005829">
    <property type="term" value="C:cytosol"/>
    <property type="evidence" value="ECO:0007669"/>
    <property type="project" value="TreeGrafter"/>
</dbReference>
<dbReference type="InterPro" id="IPR036974">
    <property type="entry name" value="PUA_sf"/>
</dbReference>
<evidence type="ECO:0000256" key="7">
    <source>
        <dbReference type="ARBA" id="ARBA00022840"/>
    </source>
</evidence>
<comment type="similarity">
    <text evidence="8">Belongs to the glutamate 5-kinase family.</text>
</comment>
<dbReference type="PANTHER" id="PTHR43654">
    <property type="entry name" value="GLUTAMATE 5-KINASE"/>
    <property type="match status" value="1"/>
</dbReference>
<feature type="domain" description="PUA" evidence="9">
    <location>
        <begin position="293"/>
        <end position="367"/>
    </location>
</feature>
<keyword evidence="3 8" id="KW-0641">Proline biosynthesis</keyword>
<dbReference type="FunFam" id="2.30.130.10:FF:000007">
    <property type="entry name" value="Glutamate 5-kinase"/>
    <property type="match status" value="1"/>
</dbReference>
<dbReference type="InterPro" id="IPR041739">
    <property type="entry name" value="G5K_ProB"/>
</dbReference>
<evidence type="ECO:0000256" key="6">
    <source>
        <dbReference type="ARBA" id="ARBA00022777"/>
    </source>
</evidence>
<dbReference type="NCBIfam" id="TIGR01027">
    <property type="entry name" value="proB"/>
    <property type="match status" value="1"/>
</dbReference>
<evidence type="ECO:0000256" key="2">
    <source>
        <dbReference type="ARBA" id="ARBA00022605"/>
    </source>
</evidence>
<dbReference type="EMBL" id="JX649870">
    <property type="protein sequence ID" value="AGC71399.1"/>
    <property type="molecule type" value="Genomic_DNA"/>
</dbReference>
<evidence type="ECO:0000256" key="5">
    <source>
        <dbReference type="ARBA" id="ARBA00022741"/>
    </source>
</evidence>
<comment type="subcellular location">
    <subcellularLocation>
        <location evidence="8">Cytoplasm</location>
    </subcellularLocation>
</comment>
<keyword evidence="2 8" id="KW-0028">Amino-acid biosynthesis</keyword>
<dbReference type="AlphaFoldDB" id="L7VVA0"/>
<dbReference type="Pfam" id="PF00696">
    <property type="entry name" value="AA_kinase"/>
    <property type="match status" value="1"/>
</dbReference>
<dbReference type="GO" id="GO:0004349">
    <property type="term" value="F:glutamate 5-kinase activity"/>
    <property type="evidence" value="ECO:0007669"/>
    <property type="project" value="UniProtKB-UniRule"/>
</dbReference>
<comment type="caution">
    <text evidence="8">Lacks conserved residue(s) required for the propagation of feature annotation.</text>
</comment>
<dbReference type="InterPro" id="IPR015947">
    <property type="entry name" value="PUA-like_sf"/>
</dbReference>
<dbReference type="Gene3D" id="3.40.1160.10">
    <property type="entry name" value="Acetylglutamate kinase-like"/>
    <property type="match status" value="1"/>
</dbReference>
<dbReference type="PANTHER" id="PTHR43654:SF1">
    <property type="entry name" value="ISOPENTENYL PHOSPHATE KINASE"/>
    <property type="match status" value="1"/>
</dbReference>
<feature type="binding site" evidence="8">
    <location>
        <position position="65"/>
    </location>
    <ligand>
        <name>substrate</name>
    </ligand>
</feature>
<feature type="binding site" evidence="8">
    <location>
        <position position="166"/>
    </location>
    <ligand>
        <name>substrate</name>
    </ligand>
</feature>
<keyword evidence="5 8" id="KW-0547">Nucleotide-binding</keyword>